<evidence type="ECO:0000313" key="1">
    <source>
        <dbReference type="EMBL" id="STY65663.1"/>
    </source>
</evidence>
<sequence length="59" mass="6694">MLKVKAAKGVRVPVENRPHHYIEQEAVEVENTLYYQRRIADGDLIVVKETKSAKETGGK</sequence>
<dbReference type="InterPro" id="IPR024400">
    <property type="entry name" value="DUF2635"/>
</dbReference>
<dbReference type="Pfam" id="PF10948">
    <property type="entry name" value="DUF2635"/>
    <property type="match status" value="1"/>
</dbReference>
<dbReference type="RefSeq" id="WP_006248661.1">
    <property type="nucleotide sequence ID" value="NZ_CP011098.1"/>
</dbReference>
<dbReference type="Proteomes" id="UP000254031">
    <property type="component" value="Unassembled WGS sequence"/>
</dbReference>
<dbReference type="EMBL" id="VAJI01000019">
    <property type="protein sequence ID" value="TRB36535.1"/>
    <property type="molecule type" value="Genomic_DNA"/>
</dbReference>
<evidence type="ECO:0000313" key="3">
    <source>
        <dbReference type="EMBL" id="TRB73737.1"/>
    </source>
</evidence>
<dbReference type="GeneID" id="67368605"/>
<dbReference type="AlphaFoldDB" id="A0A248ZY88"/>
<reference evidence="1 5" key="1">
    <citation type="submission" date="2018-06" db="EMBL/GenBank/DDBJ databases">
        <authorList>
            <consortium name="Pathogen Informatics"/>
            <person name="Doyle S."/>
        </authorList>
    </citation>
    <scope>NUCLEOTIDE SEQUENCE [LARGE SCALE GENOMIC DNA]</scope>
    <source>
        <strain evidence="1 5">NCTC9380</strain>
    </source>
</reference>
<dbReference type="Proteomes" id="UP000318394">
    <property type="component" value="Unassembled WGS sequence"/>
</dbReference>
<organism evidence="3 6">
    <name type="scientific">Mannheimia haemolytica</name>
    <name type="common">Pasteurella haemolytica</name>
    <dbReference type="NCBI Taxonomy" id="75985"/>
    <lineage>
        <taxon>Bacteria</taxon>
        <taxon>Pseudomonadati</taxon>
        <taxon>Pseudomonadota</taxon>
        <taxon>Gammaproteobacteria</taxon>
        <taxon>Pasteurellales</taxon>
        <taxon>Pasteurellaceae</taxon>
        <taxon>Mannheimia</taxon>
    </lineage>
</organism>
<dbReference type="KEGG" id="mhaq:WC39_12600"/>
<dbReference type="EMBL" id="VAJB01000018">
    <property type="protein sequence ID" value="TRB73737.1"/>
    <property type="molecule type" value="Genomic_DNA"/>
</dbReference>
<dbReference type="EMBL" id="LR134495">
    <property type="protein sequence ID" value="VEI74798.1"/>
    <property type="molecule type" value="Genomic_DNA"/>
</dbReference>
<evidence type="ECO:0000313" key="5">
    <source>
        <dbReference type="Proteomes" id="UP000254031"/>
    </source>
</evidence>
<name>A0A248ZY88_MANHA</name>
<dbReference type="Proteomes" id="UP000315164">
    <property type="component" value="Unassembled WGS sequence"/>
</dbReference>
<reference evidence="4" key="2">
    <citation type="submission" date="2018-12" db="EMBL/GenBank/DDBJ databases">
        <authorList>
            <consortium name="Pathogen Informatics"/>
        </authorList>
    </citation>
    <scope>NUCLEOTIDE SEQUENCE [LARGE SCALE GENOMIC DNA]</scope>
    <source>
        <strain evidence="4">NCTC10643</strain>
    </source>
</reference>
<protein>
    <submittedName>
        <fullName evidence="3">DUF2635 domain-containing protein</fullName>
    </submittedName>
</protein>
<evidence type="ECO:0000313" key="7">
    <source>
        <dbReference type="Proteomes" id="UP000318394"/>
    </source>
</evidence>
<gene>
    <name evidence="3" type="ORF">FEA53_08900</name>
    <name evidence="2" type="ORF">FEB89_09225</name>
    <name evidence="4" type="ORF">NCTC10643_00267</name>
    <name evidence="1" type="ORF">NCTC9380_00931</name>
</gene>
<dbReference type="EMBL" id="UGPL01000006">
    <property type="protein sequence ID" value="STY65663.1"/>
    <property type="molecule type" value="Genomic_DNA"/>
</dbReference>
<keyword evidence="7" id="KW-1185">Reference proteome</keyword>
<dbReference type="KEGG" id="mhay:VK67_12605"/>
<proteinExistence type="predicted"/>
<evidence type="ECO:0000313" key="6">
    <source>
        <dbReference type="Proteomes" id="UP000315164"/>
    </source>
</evidence>
<evidence type="ECO:0000313" key="2">
    <source>
        <dbReference type="EMBL" id="TRB36535.1"/>
    </source>
</evidence>
<evidence type="ECO:0000313" key="4">
    <source>
        <dbReference type="EMBL" id="VEI74798.1"/>
    </source>
</evidence>
<dbReference type="Proteomes" id="UP000271188">
    <property type="component" value="Chromosome"/>
</dbReference>
<reference evidence="6 7" key="3">
    <citation type="journal article" date="2019" name="Vet. Microbiol.">
        <title>Genetic characterization of susceptible and multi-drug resistant Mannheimia haemolytica isolated from high-risk stocker calves prior to and after antimicrobial metaphylaxis.</title>
        <authorList>
            <person name="Snyder E.R."/>
            <person name="Alvarez-Narvaez S."/>
            <person name="Credille B.C."/>
        </authorList>
    </citation>
    <scope>NUCLEOTIDE SEQUENCE [LARGE SCALE GENOMIC DNA]</scope>
    <source>
        <strain evidence="3 6">UGA-R5-128-1</strain>
        <strain evidence="2 7">UGA-R7-163-1</strain>
    </source>
</reference>
<dbReference type="OrthoDB" id="6434547at2"/>
<accession>A0A248ZY88</accession>